<sequence>MSTPPGMSRLKTWLFGISMMLMADFLKSNGPCGLAKADEAKKEAMREQSLLLDHTIPSREQPVVFNHIYNINVPLESLCSMQLESSANQLKDESTTQYLEQTADAENKVTFTHKINIPKHACPCPTSSTLQELVNRVEMLEREVSLLRESHTPSCCGDNTATETGRLDYIPHCSGHGNFSLDFCGCVCEEGWTGKNCSEPRCPLDCSAHGLCMDGECVCDGPYTGPDCSGLRCLANCSARGLCMDGKCMCEEGYAGEDCSELQCSNNCSSRGLCVNGTCICGKAYMGEDCGQLRCLSNCSHRGRCSEGICSCYEGYAGEDCSLVAPPKDLHVSDLSDRTIDLEWDGPLVVTEYLITYTPMSPGGLQLELRVPGDWSSATIRELEPGLEYNINVYAVINDMISIPVNARVSTSLSTPEGLRFKSITETTVEVEWEPFSFSLDGWEISFIPKNNEGGVVAQVPSTMTSFNQTGLKPGEEYTVNVVALKEQARSPPASASVSTLIDSPTQILARDVSDTVAFVEWTPPRAKVDHIVLRYGLVSGEGGKTTFRLQPTLSQYSLQALRPGSQYEVSVSGVEAGLESESVSTFFVTEIDAPKNLRVAFRGSSSLELEWDNSEAEVESYKVVYSTLAGDQYQELIVPKNTGLTTKVVLAGLVPGTEYGIGISAIVDNKQSAPATMNARTELDSPLALTVTASTDTSISLLWTKVTGPIDHYRVIYTPASGQASEVTVSQDVSVFTLTDLEPGTEYTVSVIAERGRQQSIAATVDAFTGFRPIAELHFSDVTSSSVNVSWAAPAPPADLYILNYNPKEHGETLQVMLDGPMTHTTLSDLQPSTEYIVTLVTVQGTVTSEPVVGSVTTGIDSPKELSVANITEDSVTISWMPPVSPFDHYKVSYESAEAGSRVGYVEIGHNLTKYTLTSLQPAMEYEINLNSVLGEQESELISSTIQTAMDSPMGLTVSDITSTEALLQWNPPLASVDSYVVVVTHYQGKG</sequence>
<keyword evidence="7" id="KW-1185">Reference proteome</keyword>
<dbReference type="InterPro" id="IPR013783">
    <property type="entry name" value="Ig-like_fold"/>
</dbReference>
<dbReference type="CDD" id="cd00063">
    <property type="entry name" value="FN3"/>
    <property type="match status" value="8"/>
</dbReference>
<evidence type="ECO:0000256" key="4">
    <source>
        <dbReference type="SAM" id="SignalP"/>
    </source>
</evidence>
<proteinExistence type="predicted"/>
<dbReference type="EMBL" id="AFYH01077389">
    <property type="status" value="NOT_ANNOTATED_CDS"/>
    <property type="molecule type" value="Genomic_DNA"/>
</dbReference>
<dbReference type="OMA" id="QCSTNCC"/>
<evidence type="ECO:0000256" key="1">
    <source>
        <dbReference type="ARBA" id="ARBA00022737"/>
    </source>
</evidence>
<dbReference type="FunFam" id="2.10.25.10:FF:000001">
    <property type="entry name" value="Tenascin C"/>
    <property type="match status" value="2"/>
</dbReference>
<keyword evidence="4" id="KW-0732">Signal</keyword>
<dbReference type="FunFam" id="2.60.40.10:FF:000682">
    <property type="entry name" value="Tenascin R"/>
    <property type="match status" value="1"/>
</dbReference>
<dbReference type="EMBL" id="AFYH01077385">
    <property type="status" value="NOT_ANNOTATED_CDS"/>
    <property type="molecule type" value="Genomic_DNA"/>
</dbReference>
<keyword evidence="1" id="KW-0677">Repeat</keyword>
<dbReference type="GO" id="GO:0031175">
    <property type="term" value="P:neuron projection development"/>
    <property type="evidence" value="ECO:0007669"/>
    <property type="project" value="TreeGrafter"/>
</dbReference>
<evidence type="ECO:0000256" key="3">
    <source>
        <dbReference type="ARBA" id="ARBA00023180"/>
    </source>
</evidence>
<feature type="chain" id="PRO_5003579240" evidence="4">
    <location>
        <begin position="29"/>
        <end position="992"/>
    </location>
</feature>
<feature type="domain" description="Fibronectin type-III" evidence="5">
    <location>
        <begin position="326"/>
        <end position="418"/>
    </location>
</feature>
<protein>
    <submittedName>
        <fullName evidence="6">Tenascin R</fullName>
    </submittedName>
</protein>
<dbReference type="InterPro" id="IPR003961">
    <property type="entry name" value="FN3_dom"/>
</dbReference>
<dbReference type="GO" id="GO:0005615">
    <property type="term" value="C:extracellular space"/>
    <property type="evidence" value="ECO:0007669"/>
    <property type="project" value="TreeGrafter"/>
</dbReference>
<dbReference type="Ensembl" id="ENSLACT00000000553.1">
    <property type="protein sequence ID" value="ENSLACP00000000550.1"/>
    <property type="gene ID" value="ENSLACG00000000489.1"/>
</dbReference>
<dbReference type="SMART" id="SM00181">
    <property type="entry name" value="EGF"/>
    <property type="match status" value="4"/>
</dbReference>
<dbReference type="FunCoup" id="H2ZT29">
    <property type="interactions" value="380"/>
</dbReference>
<dbReference type="EMBL" id="AFYH01077391">
    <property type="status" value="NOT_ANNOTATED_CDS"/>
    <property type="molecule type" value="Genomic_DNA"/>
</dbReference>
<dbReference type="PANTHER" id="PTHR46708">
    <property type="entry name" value="TENASCIN"/>
    <property type="match status" value="1"/>
</dbReference>
<dbReference type="PROSITE" id="PS50853">
    <property type="entry name" value="FN3"/>
    <property type="match status" value="5"/>
</dbReference>
<dbReference type="AlphaFoldDB" id="H2ZT29"/>
<dbReference type="Pfam" id="PF25024">
    <property type="entry name" value="EGF_TEN"/>
    <property type="match status" value="1"/>
</dbReference>
<organism evidence="6 7">
    <name type="scientific">Latimeria chalumnae</name>
    <name type="common">Coelacanth</name>
    <dbReference type="NCBI Taxonomy" id="7897"/>
    <lineage>
        <taxon>Eukaryota</taxon>
        <taxon>Metazoa</taxon>
        <taxon>Chordata</taxon>
        <taxon>Craniata</taxon>
        <taxon>Vertebrata</taxon>
        <taxon>Euteleostomi</taxon>
        <taxon>Coelacanthiformes</taxon>
        <taxon>Coelacanthidae</taxon>
        <taxon>Latimeria</taxon>
    </lineage>
</organism>
<dbReference type="Gene3D" id="2.10.25.10">
    <property type="entry name" value="Laminin"/>
    <property type="match status" value="4"/>
</dbReference>
<evidence type="ECO:0000259" key="5">
    <source>
        <dbReference type="PROSITE" id="PS50853"/>
    </source>
</evidence>
<dbReference type="Proteomes" id="UP000008672">
    <property type="component" value="Unassembled WGS sequence"/>
</dbReference>
<keyword evidence="3" id="KW-0325">Glycoprotein</keyword>
<dbReference type="InParanoid" id="H2ZT29"/>
<keyword evidence="2" id="KW-1015">Disulfide bond</keyword>
<dbReference type="EMBL" id="AFYH01077384">
    <property type="status" value="NOT_ANNOTATED_CDS"/>
    <property type="molecule type" value="Genomic_DNA"/>
</dbReference>
<gene>
    <name evidence="6" type="primary">TNR</name>
</gene>
<evidence type="ECO:0000313" key="6">
    <source>
        <dbReference type="Ensembl" id="ENSLACP00000000550.1"/>
    </source>
</evidence>
<dbReference type="EMBL" id="AFYH01077392">
    <property type="status" value="NOT_ANNOTATED_CDS"/>
    <property type="molecule type" value="Genomic_DNA"/>
</dbReference>
<dbReference type="Pfam" id="PF00041">
    <property type="entry name" value="fn3"/>
    <property type="match status" value="7"/>
</dbReference>
<feature type="domain" description="Fibronectin type-III" evidence="5">
    <location>
        <begin position="686"/>
        <end position="775"/>
    </location>
</feature>
<feature type="domain" description="Fibronectin type-III" evidence="5">
    <location>
        <begin position="863"/>
        <end position="953"/>
    </location>
</feature>
<dbReference type="EMBL" id="AFYH01077387">
    <property type="status" value="NOT_ANNOTATED_CDS"/>
    <property type="molecule type" value="Genomic_DNA"/>
</dbReference>
<dbReference type="SMART" id="SM00060">
    <property type="entry name" value="FN3"/>
    <property type="match status" value="7"/>
</dbReference>
<feature type="domain" description="Fibronectin type-III" evidence="5">
    <location>
        <begin position="504"/>
        <end position="595"/>
    </location>
</feature>
<dbReference type="eggNOG" id="KOG1225">
    <property type="taxonomic scope" value="Eukaryota"/>
</dbReference>
<dbReference type="PANTHER" id="PTHR46708:SF13">
    <property type="entry name" value="TENASCIN-R"/>
    <property type="match status" value="1"/>
</dbReference>
<dbReference type="EMBL" id="AFYH01077388">
    <property type="status" value="NOT_ANNOTATED_CDS"/>
    <property type="molecule type" value="Genomic_DNA"/>
</dbReference>
<dbReference type="Gene3D" id="2.60.40.10">
    <property type="entry name" value="Immunoglobulins"/>
    <property type="match status" value="8"/>
</dbReference>
<dbReference type="EMBL" id="AFYH01077386">
    <property type="status" value="NOT_ANNOTATED_CDS"/>
    <property type="molecule type" value="Genomic_DNA"/>
</dbReference>
<dbReference type="PROSITE" id="PS01186">
    <property type="entry name" value="EGF_2"/>
    <property type="match status" value="2"/>
</dbReference>
<dbReference type="SUPFAM" id="SSF49265">
    <property type="entry name" value="Fibronectin type III"/>
    <property type="match status" value="5"/>
</dbReference>
<feature type="domain" description="Fibronectin type-III" evidence="5">
    <location>
        <begin position="776"/>
        <end position="862"/>
    </location>
</feature>
<dbReference type="InterPro" id="IPR000742">
    <property type="entry name" value="EGF"/>
</dbReference>
<dbReference type="GO" id="GO:0030155">
    <property type="term" value="P:regulation of cell adhesion"/>
    <property type="evidence" value="ECO:0007669"/>
    <property type="project" value="TreeGrafter"/>
</dbReference>
<dbReference type="InterPro" id="IPR050991">
    <property type="entry name" value="ECM_Regulatory_Proteins"/>
</dbReference>
<accession>H2ZT29</accession>
<evidence type="ECO:0000256" key="2">
    <source>
        <dbReference type="ARBA" id="ARBA00023157"/>
    </source>
</evidence>
<reference evidence="7" key="1">
    <citation type="submission" date="2011-08" db="EMBL/GenBank/DDBJ databases">
        <title>The draft genome of Latimeria chalumnae.</title>
        <authorList>
            <person name="Di Palma F."/>
            <person name="Alfoldi J."/>
            <person name="Johnson J."/>
            <person name="Berlin A."/>
            <person name="Gnerre S."/>
            <person name="Jaffe D."/>
            <person name="MacCallum I."/>
            <person name="Young S."/>
            <person name="Walker B.J."/>
            <person name="Lander E."/>
            <person name="Lindblad-Toh K."/>
        </authorList>
    </citation>
    <scope>NUCLEOTIDE SEQUENCE [LARGE SCALE GENOMIC DNA]</scope>
    <source>
        <strain evidence="7">Wild caught</strain>
    </source>
</reference>
<reference evidence="6" key="3">
    <citation type="submission" date="2025-09" db="UniProtKB">
        <authorList>
            <consortium name="Ensembl"/>
        </authorList>
    </citation>
    <scope>IDENTIFICATION</scope>
</reference>
<evidence type="ECO:0000313" key="7">
    <source>
        <dbReference type="Proteomes" id="UP000008672"/>
    </source>
</evidence>
<dbReference type="EMBL" id="AFYH01077390">
    <property type="status" value="NOT_ANNOTATED_CDS"/>
    <property type="molecule type" value="Genomic_DNA"/>
</dbReference>
<name>H2ZT29_LATCH</name>
<dbReference type="STRING" id="7897.ENSLACP00000000550"/>
<dbReference type="GeneTree" id="ENSGT00940000157761"/>
<reference evidence="6" key="2">
    <citation type="submission" date="2025-08" db="UniProtKB">
        <authorList>
            <consortium name="Ensembl"/>
        </authorList>
    </citation>
    <scope>IDENTIFICATION</scope>
</reference>
<dbReference type="FunFam" id="2.60.40.10:FF:000099">
    <property type="entry name" value="Fibronectin 1"/>
    <property type="match status" value="2"/>
</dbReference>
<dbReference type="PROSITE" id="PS00022">
    <property type="entry name" value="EGF_1"/>
    <property type="match status" value="2"/>
</dbReference>
<dbReference type="InterPro" id="IPR036116">
    <property type="entry name" value="FN3_sf"/>
</dbReference>
<dbReference type="HOGENOM" id="CLU_001162_0_0_1"/>
<feature type="signal peptide" evidence="4">
    <location>
        <begin position="1"/>
        <end position="28"/>
    </location>
</feature>
<dbReference type="EMBL" id="AFYH01077383">
    <property type="status" value="NOT_ANNOTATED_CDS"/>
    <property type="molecule type" value="Genomic_DNA"/>
</dbReference>